<dbReference type="RefSeq" id="XP_003665587.1">
    <property type="nucleotide sequence ID" value="XM_003665539.1"/>
</dbReference>
<dbReference type="STRING" id="573729.G2QIM0"/>
<dbReference type="PANTHER" id="PTHR47256">
    <property type="entry name" value="ZN(II)2CYS6 TRANSCRIPTION FACTOR (EUROFUNG)-RELATED"/>
    <property type="match status" value="1"/>
</dbReference>
<gene>
    <name evidence="2" type="ORF">MYCTH_2309503</name>
</gene>
<evidence type="ECO:0008006" key="4">
    <source>
        <dbReference type="Google" id="ProtNLM"/>
    </source>
</evidence>
<sequence length="619" mass="68293">MADMKETNSTLQRVLSHLTSAPVSEVVETVQKLNAIQALSTLKDGTGSVDLCSKALADGEVAKIDAQALAECATKLPAKPWTSVAGDGLVSHLVADFFFPNADDPFVTGSTLIDRDLFIQDMTLCNPSQSQFCSPFLVNAICGLRSLSSDKIRLVNEITGTNLTELFVAEAKQHFDTEGGRRCLTTIQALYLFFMVTCHFGTKKAGSVYRLGALDYLSRLDLDKAFAEYRRGNGLTDPDKCRALFKTYWGIFNFECILCHTYLRPPPINLLPLAFFPGDTDGSRSTPGQAQIARRVVPATNRISDMQYRVMKYNSDPIPPVGDESDMRVRNDLLFQLQALKNSLIPNPADSETQDRHTILVKLYINMVACNILRPLRSTIPVYCPNKTSTTTTSSSTASIPTPITAKLHLLCLATTDIRLIETYLTRCAPPSYAPSVSVPLCSAVYTILPFLDDEDADRDLATRDAFARGCAMLERLESCFRGVRTFRWGVLAVAWKLGVRIPAPAWPAFEGLEAEVRRGDVDLRNVAVDIVIPLPRDLAERVFVTDSGCAARRMRDAIPGLDLAAVLGEWGKALRMEGERLEGEKLERERLERTRPEGQSLEAGRLEEEKRVGSVGSV</sequence>
<dbReference type="InParanoid" id="G2QIM0"/>
<dbReference type="CDD" id="cd12148">
    <property type="entry name" value="fungal_TF_MHR"/>
    <property type="match status" value="1"/>
</dbReference>
<feature type="compositionally biased region" description="Basic and acidic residues" evidence="1">
    <location>
        <begin position="588"/>
        <end position="597"/>
    </location>
</feature>
<dbReference type="PANTHER" id="PTHR47256:SF3">
    <property type="entry name" value="ZN(II)2CYS6 TRANSCRIPTION FACTOR (EUROFUNG)"/>
    <property type="match status" value="1"/>
</dbReference>
<evidence type="ECO:0000313" key="3">
    <source>
        <dbReference type="Proteomes" id="UP000007322"/>
    </source>
</evidence>
<accession>G2QIM0</accession>
<dbReference type="GeneID" id="11511347"/>
<evidence type="ECO:0000256" key="1">
    <source>
        <dbReference type="SAM" id="MobiDB-lite"/>
    </source>
</evidence>
<dbReference type="InterPro" id="IPR053187">
    <property type="entry name" value="Notoamide_regulator"/>
</dbReference>
<feature type="region of interest" description="Disordered" evidence="1">
    <location>
        <begin position="588"/>
        <end position="619"/>
    </location>
</feature>
<dbReference type="KEGG" id="mtm:MYCTH_2309503"/>
<name>G2QIM0_THET4</name>
<organism evidence="2 3">
    <name type="scientific">Thermothelomyces thermophilus (strain ATCC 42464 / BCRC 31852 / DSM 1799)</name>
    <name type="common">Sporotrichum thermophile</name>
    <dbReference type="NCBI Taxonomy" id="573729"/>
    <lineage>
        <taxon>Eukaryota</taxon>
        <taxon>Fungi</taxon>
        <taxon>Dikarya</taxon>
        <taxon>Ascomycota</taxon>
        <taxon>Pezizomycotina</taxon>
        <taxon>Sordariomycetes</taxon>
        <taxon>Sordariomycetidae</taxon>
        <taxon>Sordariales</taxon>
        <taxon>Chaetomiaceae</taxon>
        <taxon>Thermothelomyces</taxon>
    </lineage>
</organism>
<keyword evidence="3" id="KW-1185">Reference proteome</keyword>
<dbReference type="OMA" id="DCHYEAN"/>
<dbReference type="OrthoDB" id="2943660at2759"/>
<proteinExistence type="predicted"/>
<dbReference type="VEuPathDB" id="FungiDB:MYCTH_2309503"/>
<evidence type="ECO:0000313" key="2">
    <source>
        <dbReference type="EMBL" id="AEO60342.1"/>
    </source>
</evidence>
<reference evidence="2 3" key="1">
    <citation type="journal article" date="2011" name="Nat. Biotechnol.">
        <title>Comparative genomic analysis of the thermophilic biomass-degrading fungi Myceliophthora thermophila and Thielavia terrestris.</title>
        <authorList>
            <person name="Berka R.M."/>
            <person name="Grigoriev I.V."/>
            <person name="Otillar R."/>
            <person name="Salamov A."/>
            <person name="Grimwood J."/>
            <person name="Reid I."/>
            <person name="Ishmael N."/>
            <person name="John T."/>
            <person name="Darmond C."/>
            <person name="Moisan M.-C."/>
            <person name="Henrissat B."/>
            <person name="Coutinho P.M."/>
            <person name="Lombard V."/>
            <person name="Natvig D.O."/>
            <person name="Lindquist E."/>
            <person name="Schmutz J."/>
            <person name="Lucas S."/>
            <person name="Harris P."/>
            <person name="Powlowski J."/>
            <person name="Bellemare A."/>
            <person name="Taylor D."/>
            <person name="Butler G."/>
            <person name="de Vries R.P."/>
            <person name="Allijn I.E."/>
            <person name="van den Brink J."/>
            <person name="Ushinsky S."/>
            <person name="Storms R."/>
            <person name="Powell A.J."/>
            <person name="Paulsen I.T."/>
            <person name="Elbourne L.D.H."/>
            <person name="Baker S.E."/>
            <person name="Magnuson J."/>
            <person name="LaBoissiere S."/>
            <person name="Clutterbuck A.J."/>
            <person name="Martinez D."/>
            <person name="Wogulis M."/>
            <person name="de Leon A.L."/>
            <person name="Rey M.W."/>
            <person name="Tsang A."/>
        </authorList>
    </citation>
    <scope>NUCLEOTIDE SEQUENCE [LARGE SCALE GENOMIC DNA]</scope>
    <source>
        <strain evidence="3">ATCC 42464 / BCRC 31852 / DSM 1799</strain>
    </source>
</reference>
<dbReference type="EMBL" id="CP003006">
    <property type="protein sequence ID" value="AEO60342.1"/>
    <property type="molecule type" value="Genomic_DNA"/>
</dbReference>
<dbReference type="Proteomes" id="UP000007322">
    <property type="component" value="Chromosome 5"/>
</dbReference>
<dbReference type="AlphaFoldDB" id="G2QIM0"/>
<protein>
    <recommendedName>
        <fullName evidence="4">Transcription factor domain-containing protein</fullName>
    </recommendedName>
</protein>
<dbReference type="eggNOG" id="ENOG502SP7J">
    <property type="taxonomic scope" value="Eukaryota"/>
</dbReference>
<dbReference type="HOGENOM" id="CLU_007003_8_3_1"/>